<dbReference type="Pfam" id="PF10609">
    <property type="entry name" value="ParA"/>
    <property type="match status" value="1"/>
</dbReference>
<dbReference type="SUPFAM" id="SSF52540">
    <property type="entry name" value="P-loop containing nucleoside triphosphate hydrolases"/>
    <property type="match status" value="1"/>
</dbReference>
<evidence type="ECO:0000313" key="7">
    <source>
        <dbReference type="EMBL" id="MBZ7987473.1"/>
    </source>
</evidence>
<keyword evidence="6" id="KW-0378">Hydrolase</keyword>
<dbReference type="HAMAP" id="MF_02040">
    <property type="entry name" value="Mrp_NBP35"/>
    <property type="match status" value="1"/>
</dbReference>
<sequence length="353" mass="38964">MNDLMSLFKEVKYPNFQKSLIDFGFIQKCELNNNTISMLIQIPATSPKIAEQIRNECEIIAKKNNYELDLIINQPKAQEQEPVRAKIKNLAPQIKHFVMVSSGKGGVGKSTTTLNLAISLAKQGLKVGLLDADIYGPNIPRMLESLNERPEVVADKLRPLSKYGIEFMSMGNLIEDGQSMIWRGAMIMKAIEQLLKDVLWSELDVLLLDMPPGTGDAQLTLAQSVPVSAGICVSTPQSVSLDDSKRAIDMFNKLNIKIAGVIENMSGFICPDCEKEHPIFGKGGAVNLANEYDIDVLACIPLDMSIKNGGDDGKPVSYFQPNSLVAKRYDEAAYKLIQFLKDIKADNSSIQPR</sequence>
<proteinExistence type="inferred from homology"/>
<evidence type="ECO:0000256" key="4">
    <source>
        <dbReference type="ARBA" id="ARBA00023004"/>
    </source>
</evidence>
<evidence type="ECO:0000313" key="8">
    <source>
        <dbReference type="Proteomes" id="UP000786183"/>
    </source>
</evidence>
<keyword evidence="2 6" id="KW-0547">Nucleotide-binding</keyword>
<dbReference type="GO" id="GO:0005524">
    <property type="term" value="F:ATP binding"/>
    <property type="evidence" value="ECO:0007669"/>
    <property type="project" value="UniProtKB-KW"/>
</dbReference>
<comment type="caution">
    <text evidence="7">The sequence shown here is derived from an EMBL/GenBank/DDBJ whole genome shotgun (WGS) entry which is preliminary data.</text>
</comment>
<evidence type="ECO:0000256" key="6">
    <source>
        <dbReference type="HAMAP-Rule" id="MF_02040"/>
    </source>
</evidence>
<accession>A0ABS7WRV6</accession>
<evidence type="ECO:0000256" key="2">
    <source>
        <dbReference type="ARBA" id="ARBA00022741"/>
    </source>
</evidence>
<dbReference type="CDD" id="cd02037">
    <property type="entry name" value="Mrp_NBP35"/>
    <property type="match status" value="1"/>
</dbReference>
<dbReference type="InterPro" id="IPR033756">
    <property type="entry name" value="YlxH/NBP35"/>
</dbReference>
<organism evidence="7 8">
    <name type="scientific">Campylobacter canadensis</name>
    <dbReference type="NCBI Taxonomy" id="449520"/>
    <lineage>
        <taxon>Bacteria</taxon>
        <taxon>Pseudomonadati</taxon>
        <taxon>Campylobacterota</taxon>
        <taxon>Epsilonproteobacteria</taxon>
        <taxon>Campylobacterales</taxon>
        <taxon>Campylobacteraceae</taxon>
        <taxon>Campylobacter</taxon>
    </lineage>
</organism>
<dbReference type="PANTHER" id="PTHR42961:SF2">
    <property type="entry name" value="IRON-SULFUR PROTEIN NUBPL"/>
    <property type="match status" value="1"/>
</dbReference>
<dbReference type="Proteomes" id="UP000786183">
    <property type="component" value="Unassembled WGS sequence"/>
</dbReference>
<reference evidence="7 8" key="1">
    <citation type="submission" date="2020-07" db="EMBL/GenBank/DDBJ databases">
        <title>Transfer of Campylobacter canadensis to the novel genus Avispirillum gen. nov., that also includes two novel species recovered from migratory waterfowl: Avispirillum anseris sp. nov. and Avispirillum brantae sp. nov.</title>
        <authorList>
            <person name="Miller W.G."/>
            <person name="Chapman M.H."/>
            <person name="Yee E."/>
            <person name="Inglis G.D."/>
        </authorList>
    </citation>
    <scope>NUCLEOTIDE SEQUENCE [LARGE SCALE GENOMIC DNA]</scope>
    <source>
        <strain evidence="7 8">L283</strain>
    </source>
</reference>
<gene>
    <name evidence="7" type="ORF">AVCANL283_05080</name>
</gene>
<keyword evidence="3 6" id="KW-0067">ATP-binding</keyword>
<protein>
    <recommendedName>
        <fullName evidence="6">Iron-sulfur cluster carrier protein</fullName>
    </recommendedName>
</protein>
<name>A0ABS7WRV6_9BACT</name>
<keyword evidence="5 6" id="KW-0411">Iron-sulfur</keyword>
<evidence type="ECO:0000256" key="3">
    <source>
        <dbReference type="ARBA" id="ARBA00022840"/>
    </source>
</evidence>
<dbReference type="InterPro" id="IPR044304">
    <property type="entry name" value="NUBPL-like"/>
</dbReference>
<keyword evidence="4 6" id="KW-0408">Iron</keyword>
<comment type="subunit">
    <text evidence="6">Homodimer.</text>
</comment>
<dbReference type="RefSeq" id="WP_172233528.1">
    <property type="nucleotide sequence ID" value="NZ_CP035946.1"/>
</dbReference>
<dbReference type="InterPro" id="IPR027417">
    <property type="entry name" value="P-loop_NTPase"/>
</dbReference>
<dbReference type="Gene3D" id="3.40.50.300">
    <property type="entry name" value="P-loop containing nucleotide triphosphate hydrolases"/>
    <property type="match status" value="1"/>
</dbReference>
<evidence type="ECO:0000256" key="5">
    <source>
        <dbReference type="ARBA" id="ARBA00023014"/>
    </source>
</evidence>
<keyword evidence="1 6" id="KW-0479">Metal-binding</keyword>
<dbReference type="InterPro" id="IPR000808">
    <property type="entry name" value="Mrp-like_CS"/>
</dbReference>
<dbReference type="InterPro" id="IPR019591">
    <property type="entry name" value="Mrp/NBP35_ATP-bd"/>
</dbReference>
<comment type="function">
    <text evidence="6">Binds and transfers iron-sulfur (Fe-S) clusters to target apoproteins. Can hydrolyze ATP.</text>
</comment>
<dbReference type="PANTHER" id="PTHR42961">
    <property type="entry name" value="IRON-SULFUR PROTEIN NUBPL"/>
    <property type="match status" value="1"/>
</dbReference>
<dbReference type="SUPFAM" id="SSF117916">
    <property type="entry name" value="Fe-S cluster assembly (FSCA) domain-like"/>
    <property type="match status" value="1"/>
</dbReference>
<dbReference type="PROSITE" id="PS01215">
    <property type="entry name" value="MRP"/>
    <property type="match status" value="1"/>
</dbReference>
<dbReference type="EMBL" id="JACGBB010000009">
    <property type="protein sequence ID" value="MBZ7987473.1"/>
    <property type="molecule type" value="Genomic_DNA"/>
</dbReference>
<keyword evidence="8" id="KW-1185">Reference proteome</keyword>
<dbReference type="InterPro" id="IPR034904">
    <property type="entry name" value="FSCA_dom_sf"/>
</dbReference>
<feature type="binding site" evidence="6">
    <location>
        <begin position="103"/>
        <end position="110"/>
    </location>
    <ligand>
        <name>ATP</name>
        <dbReference type="ChEBI" id="CHEBI:30616"/>
    </ligand>
</feature>
<comment type="similarity">
    <text evidence="6">Belongs to the Mrp/NBP35 ATP-binding proteins family.</text>
</comment>
<evidence type="ECO:0000256" key="1">
    <source>
        <dbReference type="ARBA" id="ARBA00022723"/>
    </source>
</evidence>